<organism evidence="2 3">
    <name type="scientific">Comamonas aquatica DA1877</name>
    <dbReference type="NCBI Taxonomy" id="1457173"/>
    <lineage>
        <taxon>Bacteria</taxon>
        <taxon>Pseudomonadati</taxon>
        <taxon>Pseudomonadota</taxon>
        <taxon>Betaproteobacteria</taxon>
        <taxon>Burkholderiales</taxon>
        <taxon>Comamonadaceae</taxon>
        <taxon>Comamonas</taxon>
    </lineage>
</organism>
<feature type="chain" id="PRO_5001473635" description="Outer membrane protein beta-barrel domain-containing protein" evidence="1">
    <location>
        <begin position="25"/>
        <end position="118"/>
    </location>
</feature>
<dbReference type="STRING" id="225991.MA05_11975"/>
<keyword evidence="1" id="KW-0732">Signal</keyword>
<gene>
    <name evidence="2" type="ORF">AX13_04140</name>
</gene>
<dbReference type="EMBL" id="JBOK01000014">
    <property type="protein sequence ID" value="EXU79654.1"/>
    <property type="molecule type" value="Genomic_DNA"/>
</dbReference>
<name>A0A014MNG7_9BURK</name>
<reference evidence="2 3" key="1">
    <citation type="submission" date="2014-01" db="EMBL/GenBank/DDBJ databases">
        <title>Interspecies Systems Biology Uncovers Metabolites Affecting C. elegans Gene Expression and Life History Traits.</title>
        <authorList>
            <person name="Watson E."/>
            <person name="Macneil L.T."/>
            <person name="Ritter A.D."/>
            <person name="Yilmaz L.S."/>
            <person name="Rosebrock A.P."/>
            <person name="Caudy A.A."/>
            <person name="Walhout A.J."/>
        </authorList>
    </citation>
    <scope>NUCLEOTIDE SEQUENCE [LARGE SCALE GENOMIC DNA]</scope>
    <source>
        <strain evidence="2 3">DA1877</strain>
    </source>
</reference>
<dbReference type="Proteomes" id="UP000020766">
    <property type="component" value="Unassembled WGS sequence"/>
</dbReference>
<dbReference type="AlphaFoldDB" id="A0A014MNG7"/>
<proteinExistence type="predicted"/>
<evidence type="ECO:0000313" key="2">
    <source>
        <dbReference type="EMBL" id="EXU79654.1"/>
    </source>
</evidence>
<dbReference type="PATRIC" id="fig|1457173.3.peg.2500"/>
<evidence type="ECO:0008006" key="4">
    <source>
        <dbReference type="Google" id="ProtNLM"/>
    </source>
</evidence>
<dbReference type="RefSeq" id="WP_042412850.1">
    <property type="nucleotide sequence ID" value="NZ_JBOK01000014.1"/>
</dbReference>
<accession>A0A014MNG7</accession>
<evidence type="ECO:0000256" key="1">
    <source>
        <dbReference type="SAM" id="SignalP"/>
    </source>
</evidence>
<comment type="caution">
    <text evidence="2">The sequence shown here is derived from an EMBL/GenBank/DDBJ whole genome shotgun (WGS) entry which is preliminary data.</text>
</comment>
<feature type="signal peptide" evidence="1">
    <location>
        <begin position="1"/>
        <end position="24"/>
    </location>
</feature>
<keyword evidence="3" id="KW-1185">Reference proteome</keyword>
<evidence type="ECO:0000313" key="3">
    <source>
        <dbReference type="Proteomes" id="UP000020766"/>
    </source>
</evidence>
<protein>
    <recommendedName>
        <fullName evidence="4">Outer membrane protein beta-barrel domain-containing protein</fullName>
    </recommendedName>
</protein>
<sequence>MRSRIWTLTGCALAAATLSTAALADVGWGAGLTWTFGGPKPVSGPALGVKMFSTDKEDKAAATLGVDYSFADRSLRPNVGVAYLGKDNIYLGGDVGYSFGQQGLNFGLGAGYVDTRKK</sequence>